<evidence type="ECO:0000313" key="2">
    <source>
        <dbReference type="EMBL" id="KAL3762039.1"/>
    </source>
</evidence>
<name>A0ABD3MDM5_9STRA</name>
<evidence type="ECO:0000259" key="1">
    <source>
        <dbReference type="Pfam" id="PF14599"/>
    </source>
</evidence>
<reference evidence="2 3" key="1">
    <citation type="submission" date="2024-10" db="EMBL/GenBank/DDBJ databases">
        <title>Updated reference genomes for cyclostephanoid diatoms.</title>
        <authorList>
            <person name="Roberts W.R."/>
            <person name="Alverson A.J."/>
        </authorList>
    </citation>
    <scope>NUCLEOTIDE SEQUENCE [LARGE SCALE GENOMIC DNA]</scope>
    <source>
        <strain evidence="2 3">AJA232-27</strain>
    </source>
</reference>
<dbReference type="AlphaFoldDB" id="A0ABD3MDM5"/>
<dbReference type="Pfam" id="PF14599">
    <property type="entry name" value="zinc_ribbon_6"/>
    <property type="match status" value="1"/>
</dbReference>
<proteinExistence type="predicted"/>
<dbReference type="EMBL" id="JALLBG020000143">
    <property type="protein sequence ID" value="KAL3762039.1"/>
    <property type="molecule type" value="Genomic_DNA"/>
</dbReference>
<evidence type="ECO:0000313" key="3">
    <source>
        <dbReference type="Proteomes" id="UP001530293"/>
    </source>
</evidence>
<dbReference type="Proteomes" id="UP001530293">
    <property type="component" value="Unassembled WGS sequence"/>
</dbReference>
<gene>
    <name evidence="2" type="ORF">ACHAWU_002135</name>
</gene>
<accession>A0ABD3MDM5</accession>
<dbReference type="PANTHER" id="PTHR21319">
    <property type="entry name" value="RING FINGER AND CHY ZINC FINGER DOMAIN-CONTAINING PROTEIN 1"/>
    <property type="match status" value="1"/>
</dbReference>
<dbReference type="PANTHER" id="PTHR21319:SF53">
    <property type="entry name" value="RING FINGER AND CHY ZINC FINGER DOMAIN-CONTAINING PROTEIN 1"/>
    <property type="match status" value="1"/>
</dbReference>
<protein>
    <recommendedName>
        <fullName evidence="1">RCHY1 zinc-ribbon domain-containing protein</fullName>
    </recommendedName>
</protein>
<comment type="caution">
    <text evidence="2">The sequence shown here is derived from an EMBL/GenBank/DDBJ whole genome shotgun (WGS) entry which is preliminary data.</text>
</comment>
<feature type="domain" description="RCHY1 zinc-ribbon" evidence="1">
    <location>
        <begin position="126"/>
        <end position="182"/>
    </location>
</feature>
<sequence length="267" mass="28995">MNPIIVSTVAFNLESTIARNAIFGCQTARNRTTVINAGSAASAAEKTSPIATIAACVLMLFSSTNTIASSGNTCLTVRYAKKIYSQVEWLVMKCLAGMQYIGIASLTSYDIRCPVCKKTAETPDQMEDMWSVMATEIALQPVPAEMARVVDILCNDCDEKCVNQRWHFLGVQCQSCSSFNTTVEKTIYFGQEAHDFLGPPTNIAEQAHLLPDMVDRNVFAALVGGEEVRSAGMNRGVLSDQFLAAEVMDIVQGASPRSPDTQDEVKD</sequence>
<keyword evidence="3" id="KW-1185">Reference proteome</keyword>
<organism evidence="2 3">
    <name type="scientific">Discostella pseudostelligera</name>
    <dbReference type="NCBI Taxonomy" id="259834"/>
    <lineage>
        <taxon>Eukaryota</taxon>
        <taxon>Sar</taxon>
        <taxon>Stramenopiles</taxon>
        <taxon>Ochrophyta</taxon>
        <taxon>Bacillariophyta</taxon>
        <taxon>Coscinodiscophyceae</taxon>
        <taxon>Thalassiosirophycidae</taxon>
        <taxon>Stephanodiscales</taxon>
        <taxon>Stephanodiscaceae</taxon>
        <taxon>Discostella</taxon>
    </lineage>
</organism>
<dbReference type="Gene3D" id="2.20.28.10">
    <property type="match status" value="1"/>
</dbReference>
<dbReference type="InterPro" id="IPR039512">
    <property type="entry name" value="RCHY1_zinc-ribbon"/>
</dbReference>